<keyword evidence="2" id="KW-1185">Reference proteome</keyword>
<reference evidence="1 2" key="1">
    <citation type="submission" date="2020-08" db="EMBL/GenBank/DDBJ databases">
        <title>Sequencing the genomes of 1000 actinobacteria strains.</title>
        <authorList>
            <person name="Klenk H.-P."/>
        </authorList>
    </citation>
    <scope>NUCLEOTIDE SEQUENCE [LARGE SCALE GENOMIC DNA]</scope>
    <source>
        <strain evidence="1 2">DSM 28796</strain>
    </source>
</reference>
<dbReference type="EMBL" id="JACHLZ010000001">
    <property type="protein sequence ID" value="MBB5832665.1"/>
    <property type="molecule type" value="Genomic_DNA"/>
</dbReference>
<organism evidence="1 2">
    <name type="scientific">Brachybacterium aquaticum</name>
    <dbReference type="NCBI Taxonomy" id="1432564"/>
    <lineage>
        <taxon>Bacteria</taxon>
        <taxon>Bacillati</taxon>
        <taxon>Actinomycetota</taxon>
        <taxon>Actinomycetes</taxon>
        <taxon>Micrococcales</taxon>
        <taxon>Dermabacteraceae</taxon>
        <taxon>Brachybacterium</taxon>
    </lineage>
</organism>
<evidence type="ECO:0000313" key="2">
    <source>
        <dbReference type="Proteomes" id="UP000588158"/>
    </source>
</evidence>
<dbReference type="SUPFAM" id="SSF109854">
    <property type="entry name" value="DinB/YfiT-like putative metalloenzymes"/>
    <property type="match status" value="1"/>
</dbReference>
<sequence length="177" mass="20106">MVEHDVEDIDLLLEVTATLPEQELVRVRMPGHRPRDFDGAEETIAQSVLHLVLSREPWLASIAGVPLPSDVPPDAVPSDSSQVRDLRERNRRTAARWLAMVREVQRRDAWADRVIDALCDPPESFLLSQILAHELTFSAHRRQVLRWMLADAGADLTPPALDPDPILWHRRRTGDQP</sequence>
<protein>
    <submittedName>
        <fullName evidence="1">Putative damage-inducible protein DinB</fullName>
    </submittedName>
</protein>
<evidence type="ECO:0000313" key="1">
    <source>
        <dbReference type="EMBL" id="MBB5832665.1"/>
    </source>
</evidence>
<comment type="caution">
    <text evidence="1">The sequence shown here is derived from an EMBL/GenBank/DDBJ whole genome shotgun (WGS) entry which is preliminary data.</text>
</comment>
<gene>
    <name evidence="1" type="ORF">HNR70_002478</name>
</gene>
<dbReference type="AlphaFoldDB" id="A0A841AH59"/>
<dbReference type="Proteomes" id="UP000588158">
    <property type="component" value="Unassembled WGS sequence"/>
</dbReference>
<dbReference type="RefSeq" id="WP_221421132.1">
    <property type="nucleotide sequence ID" value="NZ_JACHLZ010000001.1"/>
</dbReference>
<accession>A0A841AH59</accession>
<dbReference type="Gene3D" id="1.20.120.450">
    <property type="entry name" value="dinb family like domain"/>
    <property type="match status" value="1"/>
</dbReference>
<proteinExistence type="predicted"/>
<name>A0A841AH59_9MICO</name>
<dbReference type="InterPro" id="IPR034660">
    <property type="entry name" value="DinB/YfiT-like"/>
</dbReference>